<evidence type="ECO:0000313" key="1">
    <source>
        <dbReference type="EMBL" id="KAF2833295.1"/>
    </source>
</evidence>
<name>A0A6A7AL20_9PLEO</name>
<dbReference type="AlphaFoldDB" id="A0A6A7AL20"/>
<proteinExistence type="predicted"/>
<accession>A0A6A7AL20</accession>
<evidence type="ECO:0000313" key="2">
    <source>
        <dbReference type="Proteomes" id="UP000799424"/>
    </source>
</evidence>
<keyword evidence="2" id="KW-1185">Reference proteome</keyword>
<reference evidence="1" key="1">
    <citation type="journal article" date="2020" name="Stud. Mycol.">
        <title>101 Dothideomycetes genomes: a test case for predicting lifestyles and emergence of pathogens.</title>
        <authorList>
            <person name="Haridas S."/>
            <person name="Albert R."/>
            <person name="Binder M."/>
            <person name="Bloem J."/>
            <person name="Labutti K."/>
            <person name="Salamov A."/>
            <person name="Andreopoulos B."/>
            <person name="Baker S."/>
            <person name="Barry K."/>
            <person name="Bills G."/>
            <person name="Bluhm B."/>
            <person name="Cannon C."/>
            <person name="Castanera R."/>
            <person name="Culley D."/>
            <person name="Daum C."/>
            <person name="Ezra D."/>
            <person name="Gonzalez J."/>
            <person name="Henrissat B."/>
            <person name="Kuo A."/>
            <person name="Liang C."/>
            <person name="Lipzen A."/>
            <person name="Lutzoni F."/>
            <person name="Magnuson J."/>
            <person name="Mondo S."/>
            <person name="Nolan M."/>
            <person name="Ohm R."/>
            <person name="Pangilinan J."/>
            <person name="Park H.-J."/>
            <person name="Ramirez L."/>
            <person name="Alfaro M."/>
            <person name="Sun H."/>
            <person name="Tritt A."/>
            <person name="Yoshinaga Y."/>
            <person name="Zwiers L.-H."/>
            <person name="Turgeon B."/>
            <person name="Goodwin S."/>
            <person name="Spatafora J."/>
            <person name="Crous P."/>
            <person name="Grigoriev I."/>
        </authorList>
    </citation>
    <scope>NUCLEOTIDE SEQUENCE</scope>
    <source>
        <strain evidence="1">CBS 113818</strain>
    </source>
</reference>
<gene>
    <name evidence="1" type="ORF">CC86DRAFT_399926</name>
</gene>
<sequence length="283" mass="33314">MDAEYGAQHALRNLQHAHATTTNLNARLQELYEETRQCEKDLMEAQMVEDDELFWYAQIWSHQLALAVYTTLPRELRDCAYTYLWGDKVRSCRNVLLEQSRQGFRLHKDFVRMLPDCTRPEVMGEDVANEVMSLLYRDSSAQPYKCVQAENVFRALTVDFFERSFKILNWIKTFHIDWTIEKNMKAAKASLRDMSRLQFPHSIAVELEFNLFPFLVRKITNRLVDKLEESRPWFNTMVRQGHTVTVTVTDESWLGDITSFYTTSSTVWVTQVLLKAYGWDENV</sequence>
<organism evidence="1 2">
    <name type="scientific">Ophiobolus disseminans</name>
    <dbReference type="NCBI Taxonomy" id="1469910"/>
    <lineage>
        <taxon>Eukaryota</taxon>
        <taxon>Fungi</taxon>
        <taxon>Dikarya</taxon>
        <taxon>Ascomycota</taxon>
        <taxon>Pezizomycotina</taxon>
        <taxon>Dothideomycetes</taxon>
        <taxon>Pleosporomycetidae</taxon>
        <taxon>Pleosporales</taxon>
        <taxon>Pleosporineae</taxon>
        <taxon>Phaeosphaeriaceae</taxon>
        <taxon>Ophiobolus</taxon>
    </lineage>
</organism>
<dbReference type="EMBL" id="MU006216">
    <property type="protein sequence ID" value="KAF2833295.1"/>
    <property type="molecule type" value="Genomic_DNA"/>
</dbReference>
<protein>
    <submittedName>
        <fullName evidence="1">Uncharacterized protein</fullName>
    </submittedName>
</protein>
<dbReference type="Proteomes" id="UP000799424">
    <property type="component" value="Unassembled WGS sequence"/>
</dbReference>